<feature type="signal peptide" evidence="2">
    <location>
        <begin position="1"/>
        <end position="24"/>
    </location>
</feature>
<feature type="compositionally biased region" description="Low complexity" evidence="1">
    <location>
        <begin position="35"/>
        <end position="55"/>
    </location>
</feature>
<protein>
    <recommendedName>
        <fullName evidence="5">Lipoprotein</fullName>
    </recommendedName>
</protein>
<evidence type="ECO:0008006" key="5">
    <source>
        <dbReference type="Google" id="ProtNLM"/>
    </source>
</evidence>
<feature type="chain" id="PRO_5046684975" description="Lipoprotein" evidence="2">
    <location>
        <begin position="25"/>
        <end position="262"/>
    </location>
</feature>
<evidence type="ECO:0000313" key="4">
    <source>
        <dbReference type="Proteomes" id="UP001432014"/>
    </source>
</evidence>
<sequence>MTWTSRRRAGTAVTGAGALLLALAGCSGDSGHGSAEAAAGPAVTTAATPTSVPTLTPTPTPTPVAACTDTSAYTQKQLRDYLKTLPNSNGASHTGLYTDYDGVYYEPAFEHRPCQVPQVSVTQFWVTLDGSSAGRPTPGGSWTPTWRPAPTIPTFPGQGDPGAAPDDSTSLFTYSLIGTTPLALTPGPGSVANSAPPFPEYCKGTLTVLHLGEAVKDAELPDSLNFKSRLGVDRDHGASRVTVNADRVIDATLVAPKSSTGC</sequence>
<keyword evidence="2" id="KW-0732">Signal</keyword>
<organism evidence="3 4">
    <name type="scientific">Kitasatospora herbaricolor</name>
    <dbReference type="NCBI Taxonomy" id="68217"/>
    <lineage>
        <taxon>Bacteria</taxon>
        <taxon>Bacillati</taxon>
        <taxon>Actinomycetota</taxon>
        <taxon>Actinomycetes</taxon>
        <taxon>Kitasatosporales</taxon>
        <taxon>Streptomycetaceae</taxon>
        <taxon>Kitasatospora</taxon>
    </lineage>
</organism>
<reference evidence="3 4" key="1">
    <citation type="submission" date="2022-10" db="EMBL/GenBank/DDBJ databases">
        <title>The complete genomes of actinobacterial strains from the NBC collection.</title>
        <authorList>
            <person name="Joergensen T.S."/>
            <person name="Alvarez Arevalo M."/>
            <person name="Sterndorff E.B."/>
            <person name="Faurdal D."/>
            <person name="Vuksanovic O."/>
            <person name="Mourched A.-S."/>
            <person name="Charusanti P."/>
            <person name="Shaw S."/>
            <person name="Blin K."/>
            <person name="Weber T."/>
        </authorList>
    </citation>
    <scope>NUCLEOTIDE SEQUENCE [LARGE SCALE GENOMIC DNA]</scope>
    <source>
        <strain evidence="3 4">NBC_01247</strain>
    </source>
</reference>
<gene>
    <name evidence="3" type="ORF">OG469_03560</name>
</gene>
<keyword evidence="4" id="KW-1185">Reference proteome</keyword>
<dbReference type="PROSITE" id="PS51257">
    <property type="entry name" value="PROKAR_LIPOPROTEIN"/>
    <property type="match status" value="1"/>
</dbReference>
<dbReference type="EMBL" id="CP108482">
    <property type="protein sequence ID" value="WUS54662.1"/>
    <property type="molecule type" value="Genomic_DNA"/>
</dbReference>
<feature type="region of interest" description="Disordered" evidence="1">
    <location>
        <begin position="33"/>
        <end position="61"/>
    </location>
</feature>
<evidence type="ECO:0000256" key="1">
    <source>
        <dbReference type="SAM" id="MobiDB-lite"/>
    </source>
</evidence>
<evidence type="ECO:0000313" key="3">
    <source>
        <dbReference type="EMBL" id="WUS54662.1"/>
    </source>
</evidence>
<proteinExistence type="predicted"/>
<dbReference type="Proteomes" id="UP001432014">
    <property type="component" value="Chromosome"/>
</dbReference>
<name>A0ABZ1W1G2_9ACTN</name>
<dbReference type="RefSeq" id="WP_329500803.1">
    <property type="nucleotide sequence ID" value="NZ_CP108460.1"/>
</dbReference>
<accession>A0ABZ1W1G2</accession>
<evidence type="ECO:0000256" key="2">
    <source>
        <dbReference type="SAM" id="SignalP"/>
    </source>
</evidence>